<dbReference type="PROSITE" id="PS00194">
    <property type="entry name" value="THIOREDOXIN_1"/>
    <property type="match status" value="1"/>
</dbReference>
<feature type="signal peptide" evidence="5">
    <location>
        <begin position="1"/>
        <end position="22"/>
    </location>
</feature>
<dbReference type="RefSeq" id="WP_211545884.1">
    <property type="nucleotide sequence ID" value="NZ_JAGTUF010000001.1"/>
</dbReference>
<accession>A0ABS5I7I5</accession>
<feature type="chain" id="PRO_5046781423" evidence="5">
    <location>
        <begin position="23"/>
        <end position="127"/>
    </location>
</feature>
<comment type="caution">
    <text evidence="7">The sequence shown here is derived from an EMBL/GenBank/DDBJ whole genome shotgun (WGS) entry which is preliminary data.</text>
</comment>
<reference evidence="7 8" key="1">
    <citation type="submission" date="2021-04" db="EMBL/GenBank/DDBJ databases">
        <title>Magnetospirillum sulfuroxidans sp. nov., a facultative chemolithoautotrophic sulfur-oxidizing alphaproteobacterium isolated from freshwater sediment and proposals for Paramagetospirillum gen. nov., and Magnetospirillaceae fam. nov.</title>
        <authorList>
            <person name="Koziaeva V."/>
            <person name="Geelhoed J.S."/>
            <person name="Sorokin D.Y."/>
            <person name="Grouzdev D.S."/>
        </authorList>
    </citation>
    <scope>NUCLEOTIDE SEQUENCE [LARGE SCALE GENOMIC DNA]</scope>
    <source>
        <strain evidence="7 8">J10</strain>
    </source>
</reference>
<dbReference type="EMBL" id="JAGTUF010000001">
    <property type="protein sequence ID" value="MBR9970387.1"/>
    <property type="molecule type" value="Genomic_DNA"/>
</dbReference>
<proteinExistence type="predicted"/>
<evidence type="ECO:0000256" key="5">
    <source>
        <dbReference type="SAM" id="SignalP"/>
    </source>
</evidence>
<protein>
    <submittedName>
        <fullName evidence="7">Thioredoxin family protein</fullName>
    </submittedName>
</protein>
<dbReference type="PANTHER" id="PTHR45663:SF11">
    <property type="entry name" value="GEO12009P1"/>
    <property type="match status" value="1"/>
</dbReference>
<dbReference type="Gene3D" id="3.40.30.10">
    <property type="entry name" value="Glutaredoxin"/>
    <property type="match status" value="1"/>
</dbReference>
<evidence type="ECO:0000256" key="2">
    <source>
        <dbReference type="ARBA" id="ARBA00022982"/>
    </source>
</evidence>
<evidence type="ECO:0000256" key="1">
    <source>
        <dbReference type="ARBA" id="ARBA00022448"/>
    </source>
</evidence>
<evidence type="ECO:0000259" key="6">
    <source>
        <dbReference type="PROSITE" id="PS51352"/>
    </source>
</evidence>
<sequence>MNRILLSATLCAGLLFSLPALAAEAFTKAAFTQAQEAGADILLHVHAPWCPTCKAQEPSVAMLEHDIPALKVFRIDFDSQKDILNELKVRSQSTLIAFKGKTETSRMTGVTDPKAITAMVAPSAMMK</sequence>
<evidence type="ECO:0000256" key="3">
    <source>
        <dbReference type="ARBA" id="ARBA00023157"/>
    </source>
</evidence>
<feature type="domain" description="Thioredoxin" evidence="6">
    <location>
        <begin position="17"/>
        <end position="125"/>
    </location>
</feature>
<dbReference type="SUPFAM" id="SSF52833">
    <property type="entry name" value="Thioredoxin-like"/>
    <property type="match status" value="1"/>
</dbReference>
<gene>
    <name evidence="7" type="ORF">KEC16_01510</name>
</gene>
<organism evidence="7 8">
    <name type="scientific">Magnetospirillum sulfuroxidans</name>
    <dbReference type="NCBI Taxonomy" id="611300"/>
    <lineage>
        <taxon>Bacteria</taxon>
        <taxon>Pseudomonadati</taxon>
        <taxon>Pseudomonadota</taxon>
        <taxon>Alphaproteobacteria</taxon>
        <taxon>Rhodospirillales</taxon>
        <taxon>Rhodospirillaceae</taxon>
        <taxon>Magnetospirillum</taxon>
    </lineage>
</organism>
<evidence type="ECO:0000256" key="4">
    <source>
        <dbReference type="ARBA" id="ARBA00023284"/>
    </source>
</evidence>
<dbReference type="InterPro" id="IPR013766">
    <property type="entry name" value="Thioredoxin_domain"/>
</dbReference>
<evidence type="ECO:0000313" key="7">
    <source>
        <dbReference type="EMBL" id="MBR9970387.1"/>
    </source>
</evidence>
<keyword evidence="4" id="KW-0676">Redox-active center</keyword>
<dbReference type="CDD" id="cd02947">
    <property type="entry name" value="TRX_family"/>
    <property type="match status" value="1"/>
</dbReference>
<keyword evidence="2" id="KW-0249">Electron transport</keyword>
<dbReference type="Proteomes" id="UP000680714">
    <property type="component" value="Unassembled WGS sequence"/>
</dbReference>
<keyword evidence="5" id="KW-0732">Signal</keyword>
<keyword evidence="8" id="KW-1185">Reference proteome</keyword>
<dbReference type="PROSITE" id="PS51352">
    <property type="entry name" value="THIOREDOXIN_2"/>
    <property type="match status" value="1"/>
</dbReference>
<name>A0ABS5I7I5_9PROT</name>
<dbReference type="Pfam" id="PF00085">
    <property type="entry name" value="Thioredoxin"/>
    <property type="match status" value="1"/>
</dbReference>
<dbReference type="InterPro" id="IPR017937">
    <property type="entry name" value="Thioredoxin_CS"/>
</dbReference>
<dbReference type="InterPro" id="IPR036249">
    <property type="entry name" value="Thioredoxin-like_sf"/>
</dbReference>
<keyword evidence="3" id="KW-1015">Disulfide bond</keyword>
<dbReference type="PANTHER" id="PTHR45663">
    <property type="entry name" value="GEO12009P1"/>
    <property type="match status" value="1"/>
</dbReference>
<keyword evidence="1" id="KW-0813">Transport</keyword>
<evidence type="ECO:0000313" key="8">
    <source>
        <dbReference type="Proteomes" id="UP000680714"/>
    </source>
</evidence>